<name>A0ABV9LE86_9FLAO</name>
<dbReference type="RefSeq" id="WP_380035994.1">
    <property type="nucleotide sequence ID" value="NZ_JBHSHB010000042.1"/>
</dbReference>
<dbReference type="Proteomes" id="UP001595878">
    <property type="component" value="Unassembled WGS sequence"/>
</dbReference>
<accession>A0ABV9LE86</accession>
<evidence type="ECO:0000313" key="2">
    <source>
        <dbReference type="Proteomes" id="UP001595878"/>
    </source>
</evidence>
<reference evidence="2" key="1">
    <citation type="journal article" date="2019" name="Int. J. Syst. Evol. Microbiol.">
        <title>The Global Catalogue of Microorganisms (GCM) 10K type strain sequencing project: providing services to taxonomists for standard genome sequencing and annotation.</title>
        <authorList>
            <consortium name="The Broad Institute Genomics Platform"/>
            <consortium name="The Broad Institute Genome Sequencing Center for Infectious Disease"/>
            <person name="Wu L."/>
            <person name="Ma J."/>
        </authorList>
    </citation>
    <scope>NUCLEOTIDE SEQUENCE [LARGE SCALE GENOMIC DNA]</scope>
    <source>
        <strain evidence="2">CGMCC 4.7427</strain>
    </source>
</reference>
<sequence length="308" mass="35992">MFGQNFVRIKSKYSIELIKTDIKLSEYKINKFRSTLLQNTISARESEKSNNAYFLEVPKSLFYKSILSEFEQYYVRSLLQLSDFTNMETNINDSWKYTTYYYSFFFSNVALQRYLQKGYFYLDTGDAKNLSSILSAIMPFSVSIGSGNWHFKKTGESLSNVEIEITKVGGNVHQLVWQDLKSTLKLFEQQSARANNTVENTILTNLYRTIKSNQNFSPSEVRNYLNYVSEISIEELNNKIRCPQIKEADFIKNLSAFNYNNSYESKIKFSILLGQYLNSFNRAIIEDIELKNSTSFKLKKKYKRKSIS</sequence>
<proteinExistence type="predicted"/>
<organism evidence="1 2">
    <name type="scientific">Dokdonia genika</name>
    <dbReference type="NCBI Taxonomy" id="308113"/>
    <lineage>
        <taxon>Bacteria</taxon>
        <taxon>Pseudomonadati</taxon>
        <taxon>Bacteroidota</taxon>
        <taxon>Flavobacteriia</taxon>
        <taxon>Flavobacteriales</taxon>
        <taxon>Flavobacteriaceae</taxon>
        <taxon>Dokdonia</taxon>
    </lineage>
</organism>
<comment type="caution">
    <text evidence="1">The sequence shown here is derived from an EMBL/GenBank/DDBJ whole genome shotgun (WGS) entry which is preliminary data.</text>
</comment>
<evidence type="ECO:0000313" key="1">
    <source>
        <dbReference type="EMBL" id="MFC4691717.1"/>
    </source>
</evidence>
<dbReference type="EMBL" id="JBHSHB010000042">
    <property type="protein sequence ID" value="MFC4691717.1"/>
    <property type="molecule type" value="Genomic_DNA"/>
</dbReference>
<keyword evidence="2" id="KW-1185">Reference proteome</keyword>
<protein>
    <submittedName>
        <fullName evidence="1">Uncharacterized protein</fullName>
    </submittedName>
</protein>
<gene>
    <name evidence="1" type="ORF">ACFO5T_14875</name>
</gene>